<dbReference type="KEGG" id="spib:G8759_30855"/>
<feature type="binding site" evidence="3">
    <location>
        <position position="224"/>
    </location>
    <ligand>
        <name>a divalent metal cation</name>
        <dbReference type="ChEBI" id="CHEBI:60240"/>
        <label>1</label>
    </ligand>
</feature>
<dbReference type="InterPro" id="IPR036069">
    <property type="entry name" value="DUF34/NIF3_sf"/>
</dbReference>
<evidence type="ECO:0000256" key="1">
    <source>
        <dbReference type="ARBA" id="ARBA00006964"/>
    </source>
</evidence>
<accession>A0A6G9AWL9</accession>
<reference evidence="4 5" key="1">
    <citation type="submission" date="2020-03" db="EMBL/GenBank/DDBJ databases">
        <authorList>
            <person name="Kim M.K."/>
        </authorList>
    </citation>
    <scope>NUCLEOTIDE SEQUENCE [LARGE SCALE GENOMIC DNA]</scope>
    <source>
        <strain evidence="4 5">BT328</strain>
    </source>
</reference>
<evidence type="ECO:0000313" key="5">
    <source>
        <dbReference type="Proteomes" id="UP000501802"/>
    </source>
</evidence>
<comment type="similarity">
    <text evidence="1">Belongs to the GTP cyclohydrolase I type 2/NIF3 family.</text>
</comment>
<keyword evidence="2 3" id="KW-0479">Metal-binding</keyword>
<dbReference type="GO" id="GO:0046872">
    <property type="term" value="F:metal ion binding"/>
    <property type="evidence" value="ECO:0007669"/>
    <property type="project" value="UniProtKB-KW"/>
</dbReference>
<proteinExistence type="inferred from homology"/>
<dbReference type="Proteomes" id="UP000501802">
    <property type="component" value="Chromosome"/>
</dbReference>
<evidence type="ECO:0000256" key="2">
    <source>
        <dbReference type="ARBA" id="ARBA00022723"/>
    </source>
</evidence>
<keyword evidence="5" id="KW-1185">Reference proteome</keyword>
<gene>
    <name evidence="4" type="ORF">G8759_30855</name>
</gene>
<evidence type="ECO:0000313" key="4">
    <source>
        <dbReference type="EMBL" id="QIP16729.1"/>
    </source>
</evidence>
<dbReference type="AlphaFoldDB" id="A0A6G9AWL9"/>
<dbReference type="Gene3D" id="3.40.1390.30">
    <property type="entry name" value="NIF3 (NGG1p interacting factor 3)-like"/>
    <property type="match status" value="2"/>
</dbReference>
<evidence type="ECO:0008006" key="6">
    <source>
        <dbReference type="Google" id="ProtNLM"/>
    </source>
</evidence>
<dbReference type="Pfam" id="PF01784">
    <property type="entry name" value="DUF34_NIF3"/>
    <property type="match status" value="1"/>
</dbReference>
<organism evidence="4 5">
    <name type="scientific">Spirosoma aureum</name>
    <dbReference type="NCBI Taxonomy" id="2692134"/>
    <lineage>
        <taxon>Bacteria</taxon>
        <taxon>Pseudomonadati</taxon>
        <taxon>Bacteroidota</taxon>
        <taxon>Cytophagia</taxon>
        <taxon>Cytophagales</taxon>
        <taxon>Cytophagaceae</taxon>
        <taxon>Spirosoma</taxon>
    </lineage>
</organism>
<sequence>MNNQWCSLKELADFLKNEFSIDRYDPSEQGGIYHPSDQPVTRLGLVLEPWPDLPEWIAGHQIDALWIHRPWKLDTIRMPRDIGILSHHLPFDETLTMGYNPLLASLMSKLGQPEPLGFRQATADNGELLPQRPIGMLFDIVGQEFDALLREVNSLFGGYDRAEAGRCPTGAHTISRIAVVGAMNELLIREAYDRDADLYLTGQYRKPAQPAVDDTGIAVISIGHLRSEEWGLRALADLLHDRWPTIEIVMPISGQTVTVMSNNNSV</sequence>
<dbReference type="PANTHER" id="PTHR13799">
    <property type="entry name" value="NGG1 INTERACTING FACTOR 3"/>
    <property type="match status" value="1"/>
</dbReference>
<dbReference type="SUPFAM" id="SSF102705">
    <property type="entry name" value="NIF3 (NGG1p interacting factor 3)-like"/>
    <property type="match status" value="1"/>
</dbReference>
<dbReference type="RefSeq" id="WP_167216893.1">
    <property type="nucleotide sequence ID" value="NZ_CP050063.1"/>
</dbReference>
<protein>
    <recommendedName>
        <fullName evidence="6">NGG1p interacting factor NIF3</fullName>
    </recommendedName>
</protein>
<feature type="binding site" evidence="3">
    <location>
        <position position="228"/>
    </location>
    <ligand>
        <name>a divalent metal cation</name>
        <dbReference type="ChEBI" id="CHEBI:60240"/>
        <label>1</label>
    </ligand>
</feature>
<name>A0A6G9AWL9_9BACT</name>
<dbReference type="GO" id="GO:0005737">
    <property type="term" value="C:cytoplasm"/>
    <property type="evidence" value="ECO:0007669"/>
    <property type="project" value="TreeGrafter"/>
</dbReference>
<evidence type="ECO:0000256" key="3">
    <source>
        <dbReference type="PIRSR" id="PIRSR602678-1"/>
    </source>
</evidence>
<dbReference type="InterPro" id="IPR002678">
    <property type="entry name" value="DUF34/NIF3"/>
</dbReference>
<dbReference type="PANTHER" id="PTHR13799:SF14">
    <property type="entry name" value="GTP CYCLOHYDROLASE 1 TYPE 2 HOMOLOG"/>
    <property type="match status" value="1"/>
</dbReference>
<feature type="binding site" evidence="3">
    <location>
        <position position="92"/>
    </location>
    <ligand>
        <name>a divalent metal cation</name>
        <dbReference type="ChEBI" id="CHEBI:60240"/>
        <label>1</label>
    </ligand>
</feature>
<dbReference type="EMBL" id="CP050063">
    <property type="protein sequence ID" value="QIP16729.1"/>
    <property type="molecule type" value="Genomic_DNA"/>
</dbReference>